<feature type="transmembrane region" description="Helical" evidence="16">
    <location>
        <begin position="402"/>
        <end position="434"/>
    </location>
</feature>
<feature type="transmembrane region" description="Helical" evidence="16">
    <location>
        <begin position="1287"/>
        <end position="1308"/>
    </location>
</feature>
<keyword evidence="4 14" id="KW-0107">Calcium channel</keyword>
<evidence type="ECO:0000256" key="13">
    <source>
        <dbReference type="PIRSR" id="PIRSR602077-1"/>
    </source>
</evidence>
<evidence type="ECO:0000259" key="17">
    <source>
        <dbReference type="Pfam" id="PF00520"/>
    </source>
</evidence>
<feature type="transmembrane region" description="Helical" evidence="16">
    <location>
        <begin position="612"/>
        <end position="636"/>
    </location>
</feature>
<keyword evidence="3 14" id="KW-0109">Calcium transport</keyword>
<evidence type="ECO:0000256" key="15">
    <source>
        <dbReference type="SAM" id="MobiDB-lite"/>
    </source>
</evidence>
<keyword evidence="9" id="KW-0406">Ion transport</keyword>
<feature type="compositionally biased region" description="Basic and acidic residues" evidence="15">
    <location>
        <begin position="28"/>
        <end position="42"/>
    </location>
</feature>
<feature type="transmembrane region" description="Helical" evidence="16">
    <location>
        <begin position="1409"/>
        <end position="1442"/>
    </location>
</feature>
<feature type="domain" description="Ion transport" evidence="17">
    <location>
        <begin position="1286"/>
        <end position="1528"/>
    </location>
</feature>
<accession>A0A7S0ZAX1</accession>
<keyword evidence="10 16" id="KW-0472">Membrane</keyword>
<organism evidence="18">
    <name type="scientific">Timspurckia oligopyrenoides</name>
    <dbReference type="NCBI Taxonomy" id="708627"/>
    <lineage>
        <taxon>Eukaryota</taxon>
        <taxon>Rhodophyta</taxon>
        <taxon>Bangiophyceae</taxon>
        <taxon>Porphyridiales</taxon>
        <taxon>Porphyridiaceae</taxon>
        <taxon>Timspurckia</taxon>
    </lineage>
</organism>
<feature type="transmembrane region" description="Helical" evidence="16">
    <location>
        <begin position="1197"/>
        <end position="1221"/>
    </location>
</feature>
<feature type="compositionally biased region" description="Basic and acidic residues" evidence="15">
    <location>
        <begin position="54"/>
        <end position="64"/>
    </location>
</feature>
<dbReference type="PANTHER" id="PTHR45628">
    <property type="entry name" value="VOLTAGE-DEPENDENT CALCIUM CHANNEL TYPE A SUBUNIT ALPHA-1"/>
    <property type="match status" value="1"/>
</dbReference>
<dbReference type="GO" id="GO:0098703">
    <property type="term" value="P:calcium ion import across plasma membrane"/>
    <property type="evidence" value="ECO:0007669"/>
    <property type="project" value="TreeGrafter"/>
</dbReference>
<comment type="subcellular location">
    <subcellularLocation>
        <location evidence="1 14">Membrane</location>
        <topology evidence="1 14">Multi-pass membrane protein</topology>
    </subcellularLocation>
</comment>
<feature type="binding site" evidence="13">
    <location>
        <position position="386"/>
    </location>
    <ligand>
        <name>Ca(2+)</name>
        <dbReference type="ChEBI" id="CHEBI:29108"/>
    </ligand>
</feature>
<keyword evidence="12" id="KW-0407">Ion channel</keyword>
<dbReference type="GO" id="GO:0008331">
    <property type="term" value="F:high voltage-gated calcium channel activity"/>
    <property type="evidence" value="ECO:0007669"/>
    <property type="project" value="TreeGrafter"/>
</dbReference>
<reference evidence="18" key="1">
    <citation type="submission" date="2021-01" db="EMBL/GenBank/DDBJ databases">
        <authorList>
            <person name="Corre E."/>
            <person name="Pelletier E."/>
            <person name="Niang G."/>
            <person name="Scheremetjew M."/>
            <person name="Finn R."/>
            <person name="Kale V."/>
            <person name="Holt S."/>
            <person name="Cochrane G."/>
            <person name="Meng A."/>
            <person name="Brown T."/>
            <person name="Cohen L."/>
        </authorList>
    </citation>
    <scope>NUCLEOTIDE SEQUENCE</scope>
    <source>
        <strain evidence="18">CCMP3278</strain>
    </source>
</reference>
<dbReference type="InterPro" id="IPR005821">
    <property type="entry name" value="Ion_trans_dom"/>
</dbReference>
<feature type="transmembrane region" description="Helical" evidence="16">
    <location>
        <begin position="373"/>
        <end position="396"/>
    </location>
</feature>
<dbReference type="PANTHER" id="PTHR45628:SF7">
    <property type="entry name" value="VOLTAGE-DEPENDENT CALCIUM CHANNEL TYPE A SUBUNIT ALPHA-1"/>
    <property type="match status" value="1"/>
</dbReference>
<dbReference type="InterPro" id="IPR027359">
    <property type="entry name" value="Volt_channel_dom_sf"/>
</dbReference>
<dbReference type="GO" id="GO:0005891">
    <property type="term" value="C:voltage-gated calcium channel complex"/>
    <property type="evidence" value="ECO:0007669"/>
    <property type="project" value="InterPro"/>
</dbReference>
<feature type="transmembrane region" description="Helical" evidence="16">
    <location>
        <begin position="1346"/>
        <end position="1367"/>
    </location>
</feature>
<dbReference type="InterPro" id="IPR002077">
    <property type="entry name" value="VDCCAlpha1"/>
</dbReference>
<dbReference type="Gene3D" id="1.10.287.70">
    <property type="match status" value="4"/>
</dbReference>
<feature type="transmembrane region" description="Helical" evidence="16">
    <location>
        <begin position="1314"/>
        <end position="1334"/>
    </location>
</feature>
<feature type="region of interest" description="Disordered" evidence="15">
    <location>
        <begin position="1"/>
        <end position="80"/>
    </location>
</feature>
<gene>
    <name evidence="18" type="ORF">TOLI1172_LOCUS531</name>
</gene>
<feature type="transmembrane region" description="Helical" evidence="16">
    <location>
        <begin position="223"/>
        <end position="245"/>
    </location>
</feature>
<evidence type="ECO:0000256" key="8">
    <source>
        <dbReference type="ARBA" id="ARBA00022989"/>
    </source>
</evidence>
<keyword evidence="7 14" id="KW-0851">Voltage-gated channel</keyword>
<keyword evidence="13" id="KW-0479">Metal-binding</keyword>
<keyword evidence="6 13" id="KW-0106">Calcium</keyword>
<keyword evidence="2" id="KW-0813">Transport</keyword>
<feature type="transmembrane region" description="Helical" evidence="16">
    <location>
        <begin position="992"/>
        <end position="1010"/>
    </location>
</feature>
<dbReference type="GO" id="GO:0046872">
    <property type="term" value="F:metal ion binding"/>
    <property type="evidence" value="ECO:0007669"/>
    <property type="project" value="UniProtKB-KW"/>
</dbReference>
<dbReference type="EMBL" id="HBFP01000721">
    <property type="protein sequence ID" value="CAD8816143.1"/>
    <property type="molecule type" value="Transcribed_RNA"/>
</dbReference>
<evidence type="ECO:0000313" key="18">
    <source>
        <dbReference type="EMBL" id="CAD8816143.1"/>
    </source>
</evidence>
<dbReference type="PRINTS" id="PR00167">
    <property type="entry name" value="CACHANNEL"/>
</dbReference>
<evidence type="ECO:0000256" key="7">
    <source>
        <dbReference type="ARBA" id="ARBA00022882"/>
    </source>
</evidence>
<evidence type="ECO:0000256" key="10">
    <source>
        <dbReference type="ARBA" id="ARBA00023136"/>
    </source>
</evidence>
<feature type="compositionally biased region" description="Basic and acidic residues" evidence="15">
    <location>
        <begin position="864"/>
        <end position="884"/>
    </location>
</feature>
<feature type="domain" description="Ion transport" evidence="17">
    <location>
        <begin position="150"/>
        <end position="437"/>
    </location>
</feature>
<sequence>METDFTNDSDLNNEQQPGPTDYSVKSILKKDLKEYWDEETRNRNNRVTFTNAQEPDKKAQEAHESGNNNTNHLNDHRNAENAPNFDEIQALELETEQEYHQEEEQQQQEQHKSRWKQFWDPIFERDASLFMFTPNNTARNICLRLTSNLLFDLFIFAHVIALIALILVFDSQTATASSSHVFLILEWYFYVIFLLELILRVIRRGFWFYPRSALVRNKFGRPYLRIPWHAIDLVVVISTTIGLVFHEARGVRALRAVRVLVPLKSLYVIPQIREVMNGFFKVVPKLLEILLFAFVNAIVFSQLGLQMFIGRFHQYCTDGMVKFENESYPDGILCGSLQCHKISPELFCAIGPTNSTEVFAAPNYGYSQFDNMYFSFISVFTALSLEGWTETMYFAMYTTSPWSAIFFVVLIVFGTFVVLNLVVAVVAEVFTMIFRQQEIKNEREKQMADELQPDFNSIPEVSLNDDQYNALNDTNTGDTTAENKNGAAFTTENVETINAEGDNGEKDNNGGNKAWFSESYAPAAPLSMSLAESISSSDERLGGMLSRGLDWIKGSSGSLYRRVASRLLWMSPYRKKLRTFLELRYVDLFIILCIVVDTAVLASYHYPASTTLISAIRTSAFFFTVVFVIEVLLKLIAYGGKTFFKDGFNTLNFVVSLSTLIMSIVVGSTHANGAGITAIRSIRLLRIFYAFRNVPLLRSVIQGVGRCLFKLIGIIPLVGIFWFILAVIGNQFFGEKYIGYNGEPCSTFITEQQLEEQGCPRWTFSTIGNSLVVVFQIMTGEDWNQVMFEAMNVTNAFAALFFVLSFTVMNYLLLNVMLTFILYWFQSDVETSVHVLNKFHKWWKSMKAKLKEFVYKHFRTHREASENDAESRREPVHPDEDGSNHRVKLALSDGSVTPSDSGPSADAKEHETAETVQAFENGEQDPQAHSFRERRRGWSLYLFSPSNRVRRFMVRIEKHWTFHLFIDIVLVFHCIVLTLWAPTENGPTMKTFLTFSAYALLCSYVFELSVKIIARGLILSEHAVLHSVWEWVSMLVVVYLLFDIIIDHAQFQIAALILLLRTLYVFRAVPGMHAVGKTLLLVVPPSFGVTVVVVLLYLIFGILGVYLFAGRYFICDCSGSVTGCDTALIAGMPNAQVECTAMGGSWVLYPSNFDNIGAAFSTLFEIATLENWVAIMTVGVDGCGVDMAPKVDCSIGLIFYFIIYILLGSIFSLNLYISVVVDSYLVARNWQSGLSVLSQSQREWIEWQRIVKGLHLRPPRRPPRRTDKHRLWTNLRIACFKLVRSKYFGYFVDIAVALNSILLSVDFFQAPQGLNLGLLIAFSVLTAVFLFEVLLKLIGLGPKQGFASIIDFVYAFAVVTMIIEVIIRGLQYSGAIVLSGALAPIYFLLYFRIFTIVRILKYSPTMKSFLIQLWLCFPGVFNVLITLAYFYYVFAFIGVALFGTIPVPVPNPPLNGGGVSSYACFRNFLIAILTLARISTGEAWNAIMWDIKSLGGAYAYSPLYFVPFVILSSFIITNLFVAIVIELYTITISRRNFKVSEAMVKKFMKEWKRLDPYSTRLISVGSDLRVLLREVEPPLGVGAGASTRQMLEFLSRLNVPITEDGNVSLSDLLYSLVCLVYENEHQAIPEEIRASVIGKPSGFTRRIKTSKSIIMDKRRSVAHRKHIELGKELKQRIRNRVASERYTDVRLKEFIAAQIIQDIASMVLFHRRSRSTQHLHLSNINQDHQN</sequence>
<feature type="transmembrane region" description="Helical" evidence="16">
    <location>
        <begin position="1504"/>
        <end position="1528"/>
    </location>
</feature>
<evidence type="ECO:0000256" key="3">
    <source>
        <dbReference type="ARBA" id="ARBA00022568"/>
    </source>
</evidence>
<feature type="domain" description="Ion transport" evidence="17">
    <location>
        <begin position="584"/>
        <end position="828"/>
    </location>
</feature>
<feature type="transmembrane region" description="Helical" evidence="16">
    <location>
        <begin position="711"/>
        <end position="733"/>
    </location>
</feature>
<feature type="region of interest" description="Disordered" evidence="15">
    <location>
        <begin position="864"/>
        <end position="913"/>
    </location>
</feature>
<comment type="similarity">
    <text evidence="14">Belongs to the calcium channel alpha-1 subunit (TC 1.A.1.11) family.</text>
</comment>
<keyword evidence="5 16" id="KW-0812">Transmembrane</keyword>
<feature type="transmembrane region" description="Helical" evidence="16">
    <location>
        <begin position="1373"/>
        <end position="1397"/>
    </location>
</feature>
<evidence type="ECO:0000256" key="4">
    <source>
        <dbReference type="ARBA" id="ARBA00022673"/>
    </source>
</evidence>
<evidence type="ECO:0000256" key="1">
    <source>
        <dbReference type="ARBA" id="ARBA00004141"/>
    </source>
</evidence>
<name>A0A7S0ZAX1_9RHOD</name>
<feature type="compositionally biased region" description="Polar residues" evidence="15">
    <location>
        <begin position="8"/>
        <end position="18"/>
    </location>
</feature>
<evidence type="ECO:0000256" key="5">
    <source>
        <dbReference type="ARBA" id="ARBA00022692"/>
    </source>
</evidence>
<proteinExistence type="inferred from homology"/>
<keyword evidence="11" id="KW-0325">Glycoprotein</keyword>
<keyword evidence="8 16" id="KW-1133">Transmembrane helix</keyword>
<evidence type="ECO:0000256" key="2">
    <source>
        <dbReference type="ARBA" id="ARBA00022448"/>
    </source>
</evidence>
<feature type="domain" description="Ion transport" evidence="17">
    <location>
        <begin position="960"/>
        <end position="1224"/>
    </location>
</feature>
<evidence type="ECO:0000256" key="12">
    <source>
        <dbReference type="ARBA" id="ARBA00023303"/>
    </source>
</evidence>
<feature type="transmembrane region" description="Helical" evidence="16">
    <location>
        <begin position="1078"/>
        <end position="1103"/>
    </location>
</feature>
<feature type="transmembrane region" description="Helical" evidence="16">
    <location>
        <begin position="286"/>
        <end position="305"/>
    </location>
</feature>
<feature type="binding site" evidence="13">
    <location>
        <position position="781"/>
    </location>
    <ligand>
        <name>Ca(2+)</name>
        <dbReference type="ChEBI" id="CHEBI:29108"/>
    </ligand>
</feature>
<protein>
    <recommendedName>
        <fullName evidence="17">Ion transport domain-containing protein</fullName>
    </recommendedName>
</protein>
<feature type="transmembrane region" description="Helical" evidence="16">
    <location>
        <begin position="585"/>
        <end position="606"/>
    </location>
</feature>
<evidence type="ECO:0000256" key="9">
    <source>
        <dbReference type="ARBA" id="ARBA00023065"/>
    </source>
</evidence>
<dbReference type="InterPro" id="IPR050599">
    <property type="entry name" value="VDCC_alpha-1_subunit"/>
</dbReference>
<feature type="transmembrane region" description="Helical" evidence="16">
    <location>
        <begin position="149"/>
        <end position="169"/>
    </location>
</feature>
<feature type="transmembrane region" description="Helical" evidence="16">
    <location>
        <begin position="1022"/>
        <end position="1042"/>
    </location>
</feature>
<feature type="transmembrane region" description="Helical" evidence="16">
    <location>
        <begin position="181"/>
        <end position="202"/>
    </location>
</feature>
<dbReference type="Pfam" id="PF00520">
    <property type="entry name" value="Ion_trans"/>
    <property type="match status" value="4"/>
</dbReference>
<evidence type="ECO:0000256" key="14">
    <source>
        <dbReference type="RuleBase" id="RU003808"/>
    </source>
</evidence>
<evidence type="ECO:0000256" key="6">
    <source>
        <dbReference type="ARBA" id="ARBA00022837"/>
    </source>
</evidence>
<feature type="transmembrane region" description="Helical" evidence="16">
    <location>
        <begin position="796"/>
        <end position="825"/>
    </location>
</feature>
<evidence type="ECO:0000256" key="11">
    <source>
        <dbReference type="ARBA" id="ARBA00023180"/>
    </source>
</evidence>
<dbReference type="Gene3D" id="1.20.120.350">
    <property type="entry name" value="Voltage-gated potassium channels. Chain C"/>
    <property type="match status" value="4"/>
</dbReference>
<feature type="transmembrane region" description="Helical" evidence="16">
    <location>
        <begin position="960"/>
        <end position="980"/>
    </location>
</feature>
<dbReference type="Gene3D" id="1.10.238.10">
    <property type="entry name" value="EF-hand"/>
    <property type="match status" value="1"/>
</dbReference>
<evidence type="ECO:0000256" key="16">
    <source>
        <dbReference type="SAM" id="Phobius"/>
    </source>
</evidence>
<feature type="binding site" evidence="13">
    <location>
        <position position="1170"/>
    </location>
    <ligand>
        <name>Ca(2+)</name>
        <dbReference type="ChEBI" id="CHEBI:29108"/>
    </ligand>
</feature>
<dbReference type="SUPFAM" id="SSF81324">
    <property type="entry name" value="Voltage-gated potassium channels"/>
    <property type="match status" value="4"/>
</dbReference>